<comment type="caution">
    <text evidence="1">The sequence shown here is derived from an EMBL/GenBank/DDBJ whole genome shotgun (WGS) entry which is preliminary data.</text>
</comment>
<dbReference type="EMBL" id="CM042025">
    <property type="protein sequence ID" value="KAI3809275.1"/>
    <property type="molecule type" value="Genomic_DNA"/>
</dbReference>
<sequence length="81" mass="9562">MTSAIFCHRLTSSSMTFTKAFRNNSSSILVHGEIISEDDYRRWWWRWRIEDYAGFSPFSCEPLEQIAALHINSPRRLNLPL</sequence>
<name>A0ACB9IP53_9ASTR</name>
<keyword evidence="2" id="KW-1185">Reference proteome</keyword>
<organism evidence="1 2">
    <name type="scientific">Smallanthus sonchifolius</name>
    <dbReference type="NCBI Taxonomy" id="185202"/>
    <lineage>
        <taxon>Eukaryota</taxon>
        <taxon>Viridiplantae</taxon>
        <taxon>Streptophyta</taxon>
        <taxon>Embryophyta</taxon>
        <taxon>Tracheophyta</taxon>
        <taxon>Spermatophyta</taxon>
        <taxon>Magnoliopsida</taxon>
        <taxon>eudicotyledons</taxon>
        <taxon>Gunneridae</taxon>
        <taxon>Pentapetalae</taxon>
        <taxon>asterids</taxon>
        <taxon>campanulids</taxon>
        <taxon>Asterales</taxon>
        <taxon>Asteraceae</taxon>
        <taxon>Asteroideae</taxon>
        <taxon>Heliantheae alliance</taxon>
        <taxon>Millerieae</taxon>
        <taxon>Smallanthus</taxon>
    </lineage>
</organism>
<reference evidence="2" key="1">
    <citation type="journal article" date="2022" name="Mol. Ecol. Resour.">
        <title>The genomes of chicory, endive, great burdock and yacon provide insights into Asteraceae palaeo-polyploidization history and plant inulin production.</title>
        <authorList>
            <person name="Fan W."/>
            <person name="Wang S."/>
            <person name="Wang H."/>
            <person name="Wang A."/>
            <person name="Jiang F."/>
            <person name="Liu H."/>
            <person name="Zhao H."/>
            <person name="Xu D."/>
            <person name="Zhang Y."/>
        </authorList>
    </citation>
    <scope>NUCLEOTIDE SEQUENCE [LARGE SCALE GENOMIC DNA]</scope>
    <source>
        <strain evidence="2">cv. Yunnan</strain>
    </source>
</reference>
<proteinExistence type="predicted"/>
<gene>
    <name evidence="1" type="ORF">L1987_25246</name>
</gene>
<protein>
    <submittedName>
        <fullName evidence="1">Uncharacterized protein</fullName>
    </submittedName>
</protein>
<evidence type="ECO:0000313" key="1">
    <source>
        <dbReference type="EMBL" id="KAI3809275.1"/>
    </source>
</evidence>
<dbReference type="Proteomes" id="UP001056120">
    <property type="component" value="Linkage Group LG08"/>
</dbReference>
<accession>A0ACB9IP53</accession>
<evidence type="ECO:0000313" key="2">
    <source>
        <dbReference type="Proteomes" id="UP001056120"/>
    </source>
</evidence>
<reference evidence="1 2" key="2">
    <citation type="journal article" date="2022" name="Mol. Ecol. Resour.">
        <title>The genomes of chicory, endive, great burdock and yacon provide insights into Asteraceae paleo-polyploidization history and plant inulin production.</title>
        <authorList>
            <person name="Fan W."/>
            <person name="Wang S."/>
            <person name="Wang H."/>
            <person name="Wang A."/>
            <person name="Jiang F."/>
            <person name="Liu H."/>
            <person name="Zhao H."/>
            <person name="Xu D."/>
            <person name="Zhang Y."/>
        </authorList>
    </citation>
    <scope>NUCLEOTIDE SEQUENCE [LARGE SCALE GENOMIC DNA]</scope>
    <source>
        <strain evidence="2">cv. Yunnan</strain>
        <tissue evidence="1">Leaves</tissue>
    </source>
</reference>